<proteinExistence type="predicted"/>
<accession>A0ABR6PKH7</accession>
<dbReference type="Proteomes" id="UP000541583">
    <property type="component" value="Unassembled WGS sequence"/>
</dbReference>
<sequence>MMTKVNNSEKVKYKELFFYTLLLCNKDLLLYKEVLYKHFPTHRKINMDIPAHLTMLFRAH</sequence>
<reference evidence="1 2" key="1">
    <citation type="submission" date="2020-08" db="EMBL/GenBank/DDBJ databases">
        <title>Genomic Encyclopedia of Type Strains, Phase IV (KMG-V): Genome sequencing to study the core and pangenomes of soil and plant-associated prokaryotes.</title>
        <authorList>
            <person name="Whitman W."/>
        </authorList>
    </citation>
    <scope>NUCLEOTIDE SEQUENCE [LARGE SCALE GENOMIC DNA]</scope>
    <source>
        <strain evidence="1 2">ANJLi2</strain>
    </source>
</reference>
<gene>
    <name evidence="1" type="ORF">HDF23_003032</name>
</gene>
<name>A0ABR6PKH7_9SPHI</name>
<evidence type="ECO:0000313" key="1">
    <source>
        <dbReference type="EMBL" id="MBB6110276.1"/>
    </source>
</evidence>
<organism evidence="1 2">
    <name type="scientific">Mucilaginibacter lappiensis</name>
    <dbReference type="NCBI Taxonomy" id="354630"/>
    <lineage>
        <taxon>Bacteria</taxon>
        <taxon>Pseudomonadati</taxon>
        <taxon>Bacteroidota</taxon>
        <taxon>Sphingobacteriia</taxon>
        <taxon>Sphingobacteriales</taxon>
        <taxon>Sphingobacteriaceae</taxon>
        <taxon>Mucilaginibacter</taxon>
    </lineage>
</organism>
<comment type="caution">
    <text evidence="1">The sequence shown here is derived from an EMBL/GenBank/DDBJ whole genome shotgun (WGS) entry which is preliminary data.</text>
</comment>
<dbReference type="EMBL" id="JACHCB010000007">
    <property type="protein sequence ID" value="MBB6110276.1"/>
    <property type="molecule type" value="Genomic_DNA"/>
</dbReference>
<protein>
    <submittedName>
        <fullName evidence="1">Uncharacterized protein</fullName>
    </submittedName>
</protein>
<evidence type="ECO:0000313" key="2">
    <source>
        <dbReference type="Proteomes" id="UP000541583"/>
    </source>
</evidence>
<keyword evidence="2" id="KW-1185">Reference proteome</keyword>